<name>A0A4V1KHG3_9HYPH</name>
<dbReference type="EMBL" id="RYFI01000038">
    <property type="protein sequence ID" value="RXF67092.1"/>
    <property type="molecule type" value="Genomic_DNA"/>
</dbReference>
<organism evidence="1 2">
    <name type="scientific">Hansschlegelia zhihuaiae</name>
    <dbReference type="NCBI Taxonomy" id="405005"/>
    <lineage>
        <taxon>Bacteria</taxon>
        <taxon>Pseudomonadati</taxon>
        <taxon>Pseudomonadota</taxon>
        <taxon>Alphaproteobacteria</taxon>
        <taxon>Hyphomicrobiales</taxon>
        <taxon>Methylopilaceae</taxon>
        <taxon>Hansschlegelia</taxon>
    </lineage>
</organism>
<reference evidence="1 2" key="1">
    <citation type="submission" date="2018-12" db="EMBL/GenBank/DDBJ databases">
        <title>bacterium Hansschlegelia zhihuaiae S113.</title>
        <authorList>
            <person name="He J."/>
        </authorList>
    </citation>
    <scope>NUCLEOTIDE SEQUENCE [LARGE SCALE GENOMIC DNA]</scope>
    <source>
        <strain evidence="1 2">S 113</strain>
    </source>
</reference>
<accession>A0A4V1KHG3</accession>
<gene>
    <name evidence="1" type="ORF">EK403_21755</name>
</gene>
<dbReference type="Proteomes" id="UP000289708">
    <property type="component" value="Unassembled WGS sequence"/>
</dbReference>
<protein>
    <submittedName>
        <fullName evidence="1">Uncharacterized protein</fullName>
    </submittedName>
</protein>
<dbReference type="RefSeq" id="WP_128779549.1">
    <property type="nucleotide sequence ID" value="NZ_RYFI01000038.1"/>
</dbReference>
<keyword evidence="2" id="KW-1185">Reference proteome</keyword>
<proteinExistence type="predicted"/>
<dbReference type="OrthoDB" id="4318869at2"/>
<evidence type="ECO:0000313" key="2">
    <source>
        <dbReference type="Proteomes" id="UP000289708"/>
    </source>
</evidence>
<comment type="caution">
    <text evidence="1">The sequence shown here is derived from an EMBL/GenBank/DDBJ whole genome shotgun (WGS) entry which is preliminary data.</text>
</comment>
<sequence>MTTRLQFDELMISQEERYSLGIERTTGKHYLSVEMTQDYVEFEEFYEISEEEFASMLDDPEAGQAFARRCRAGGEDSRLFRRPETGGE</sequence>
<evidence type="ECO:0000313" key="1">
    <source>
        <dbReference type="EMBL" id="RXF67092.1"/>
    </source>
</evidence>
<dbReference type="AlphaFoldDB" id="A0A4V1KHG3"/>